<feature type="transmembrane region" description="Helical" evidence="1">
    <location>
        <begin position="341"/>
        <end position="361"/>
    </location>
</feature>
<keyword evidence="1" id="KW-0812">Transmembrane</keyword>
<dbReference type="AlphaFoldDB" id="A0A1N6EAK2"/>
<feature type="transmembrane region" description="Helical" evidence="1">
    <location>
        <begin position="59"/>
        <end position="77"/>
    </location>
</feature>
<proteinExistence type="predicted"/>
<keyword evidence="1" id="KW-1133">Transmembrane helix</keyword>
<protein>
    <recommendedName>
        <fullName evidence="4">DUF2029 domain-containing protein</fullName>
    </recommendedName>
</protein>
<evidence type="ECO:0000313" key="2">
    <source>
        <dbReference type="EMBL" id="SIN79991.1"/>
    </source>
</evidence>
<sequence length="539" mass="58260">MKKTNSGRLFAFLLAVLAVEAGIALWRGQLLVGKHEGDMLHLLEIVFRMADGEWPHLDFMTPIGVMAFAPISLFVKLGAGVGHAIHYGQLLVGLCLIPLAWRAGLSRLTGYWPYLFGALIIILATALVHGEAERSVSISMHYNRWAWAFAFVAILIAALPPVDGTRNQLADGVVIGVALAFMALCKVTYLAAFLIPVSIGLLAHRQLRAFAVAFVTGLAIAAIVTVFAGVDFWLAYIGDLLSVSRSDVRSNPGEPFTAVVAAPAYIGGSLVLLIGVILLRQAGKATEGLMLLLLAPGFFYVTFQNYGNDPQWLLLLGVLLFAARPEAGVKNGLGWDMQMSVGLAGAAAFAMIMPSAFNLAYSPLRHLGQDSAQYLPLLPRAALHDDLRAGAVRALRADKRVPIELPATVPASWEKLTARETPTELNGETLEQCDLQLGLVAVFDTMAQSLEDSGHSGKRIFVTDLLSSIWLFGDFARLEKGAPWYYAGLPGYASADLVLVPLCPVNPMVRKLTLDRIAEQGDTLEEVDRTPFYILLKKG</sequence>
<gene>
    <name evidence="2" type="ORF">SAMN05444002_0515</name>
</gene>
<organism evidence="2 3">
    <name type="scientific">Vannielia litorea</name>
    <dbReference type="NCBI Taxonomy" id="1217970"/>
    <lineage>
        <taxon>Bacteria</taxon>
        <taxon>Pseudomonadati</taxon>
        <taxon>Pseudomonadota</taxon>
        <taxon>Alphaproteobacteria</taxon>
        <taxon>Rhodobacterales</taxon>
        <taxon>Paracoccaceae</taxon>
        <taxon>Vannielia</taxon>
    </lineage>
</organism>
<feature type="transmembrane region" description="Helical" evidence="1">
    <location>
        <begin position="288"/>
        <end position="306"/>
    </location>
</feature>
<feature type="transmembrane region" description="Helical" evidence="1">
    <location>
        <begin position="84"/>
        <end position="105"/>
    </location>
</feature>
<reference evidence="3" key="1">
    <citation type="submission" date="2016-11" db="EMBL/GenBank/DDBJ databases">
        <authorList>
            <person name="Varghese N."/>
            <person name="Submissions S."/>
        </authorList>
    </citation>
    <scope>NUCLEOTIDE SEQUENCE [LARGE SCALE GENOMIC DNA]</scope>
    <source>
        <strain evidence="3">DSM 29440</strain>
    </source>
</reference>
<feature type="transmembrane region" description="Helical" evidence="1">
    <location>
        <begin position="256"/>
        <end position="279"/>
    </location>
</feature>
<feature type="transmembrane region" description="Helical" evidence="1">
    <location>
        <begin position="111"/>
        <end position="130"/>
    </location>
</feature>
<feature type="transmembrane region" description="Helical" evidence="1">
    <location>
        <begin position="174"/>
        <end position="197"/>
    </location>
</feature>
<evidence type="ECO:0008006" key="4">
    <source>
        <dbReference type="Google" id="ProtNLM"/>
    </source>
</evidence>
<dbReference type="STRING" id="1217970.SAMN05444002_0515"/>
<feature type="transmembrane region" description="Helical" evidence="1">
    <location>
        <begin position="209"/>
        <end position="236"/>
    </location>
</feature>
<dbReference type="Proteomes" id="UP000184932">
    <property type="component" value="Unassembled WGS sequence"/>
</dbReference>
<accession>A0A1N6EAK2</accession>
<feature type="transmembrane region" description="Helical" evidence="1">
    <location>
        <begin position="142"/>
        <end position="162"/>
    </location>
</feature>
<keyword evidence="3" id="KW-1185">Reference proteome</keyword>
<dbReference type="RefSeq" id="WP_139301207.1">
    <property type="nucleotide sequence ID" value="NZ_FSRL01000001.1"/>
</dbReference>
<keyword evidence="1" id="KW-0472">Membrane</keyword>
<evidence type="ECO:0000313" key="3">
    <source>
        <dbReference type="Proteomes" id="UP000184932"/>
    </source>
</evidence>
<evidence type="ECO:0000256" key="1">
    <source>
        <dbReference type="SAM" id="Phobius"/>
    </source>
</evidence>
<dbReference type="EMBL" id="FSRL01000001">
    <property type="protein sequence ID" value="SIN79991.1"/>
    <property type="molecule type" value="Genomic_DNA"/>
</dbReference>
<dbReference type="OrthoDB" id="7993201at2"/>
<name>A0A1N6EAK2_9RHOB</name>